<evidence type="ECO:0000256" key="3">
    <source>
        <dbReference type="ARBA" id="ARBA00022538"/>
    </source>
</evidence>
<dbReference type="Pfam" id="PF21014">
    <property type="entry name" value="Slowpoke_C"/>
    <property type="match status" value="1"/>
</dbReference>
<evidence type="ECO:0000256" key="1">
    <source>
        <dbReference type="ARBA" id="ARBA00004141"/>
    </source>
</evidence>
<evidence type="ECO:0000313" key="13">
    <source>
        <dbReference type="RefSeq" id="XP_026681664.1"/>
    </source>
</evidence>
<dbReference type="KEGG" id="dci:113468742"/>
<dbReference type="AlphaFoldDB" id="A0A3Q0IZN0"/>
<dbReference type="GO" id="GO:0045211">
    <property type="term" value="C:postsynaptic membrane"/>
    <property type="evidence" value="ECO:0007669"/>
    <property type="project" value="TreeGrafter"/>
</dbReference>
<evidence type="ECO:0000256" key="6">
    <source>
        <dbReference type="ARBA" id="ARBA00022958"/>
    </source>
</evidence>
<evidence type="ECO:0000256" key="10">
    <source>
        <dbReference type="ARBA" id="ARBA00023303"/>
    </source>
</evidence>
<evidence type="ECO:0000256" key="8">
    <source>
        <dbReference type="ARBA" id="ARBA00023065"/>
    </source>
</evidence>
<dbReference type="GeneID" id="113468742"/>
<dbReference type="STRING" id="121845.A0A3Q0IZN0"/>
<keyword evidence="7" id="KW-1133">Transmembrane helix</keyword>
<dbReference type="GO" id="GO:0060072">
    <property type="term" value="F:large conductance calcium-activated potassium channel activity"/>
    <property type="evidence" value="ECO:0007669"/>
    <property type="project" value="TreeGrafter"/>
</dbReference>
<name>A0A3Q0IZN0_DIACI</name>
<evidence type="ECO:0000256" key="5">
    <source>
        <dbReference type="ARBA" id="ARBA00022826"/>
    </source>
</evidence>
<comment type="subcellular location">
    <subcellularLocation>
        <location evidence="1">Membrane</location>
        <topology evidence="1">Multi-pass membrane protein</topology>
    </subcellularLocation>
</comment>
<dbReference type="Proteomes" id="UP000079169">
    <property type="component" value="Unplaced"/>
</dbReference>
<reference evidence="13" key="1">
    <citation type="submission" date="2025-08" db="UniProtKB">
        <authorList>
            <consortium name="RefSeq"/>
        </authorList>
    </citation>
    <scope>IDENTIFICATION</scope>
</reference>
<dbReference type="PANTHER" id="PTHR10027">
    <property type="entry name" value="CALCIUM-ACTIVATED POTASSIUM CHANNEL ALPHA CHAIN"/>
    <property type="match status" value="1"/>
</dbReference>
<evidence type="ECO:0000256" key="4">
    <source>
        <dbReference type="ARBA" id="ARBA00022692"/>
    </source>
</evidence>
<evidence type="ECO:0000259" key="11">
    <source>
        <dbReference type="Pfam" id="PF21014"/>
    </source>
</evidence>
<proteinExistence type="predicted"/>
<keyword evidence="10" id="KW-0407">Ion channel</keyword>
<feature type="domain" description="Ca2+-activated K+ channel Slowpoke-like C-terminal" evidence="11">
    <location>
        <begin position="3"/>
        <end position="83"/>
    </location>
</feature>
<dbReference type="RefSeq" id="XP_026681664.1">
    <property type="nucleotide sequence ID" value="XM_026825863.1"/>
</dbReference>
<keyword evidence="8" id="KW-0406">Ion transport</keyword>
<evidence type="ECO:0000256" key="7">
    <source>
        <dbReference type="ARBA" id="ARBA00022989"/>
    </source>
</evidence>
<evidence type="ECO:0000256" key="9">
    <source>
        <dbReference type="ARBA" id="ARBA00023136"/>
    </source>
</evidence>
<dbReference type="PANTHER" id="PTHR10027:SF33">
    <property type="entry name" value="CALCIUM-ACTIVATED POTASSIUM CHANNEL SUBUNIT ALPHA-1-RELATED"/>
    <property type="match status" value="1"/>
</dbReference>
<evidence type="ECO:0000256" key="2">
    <source>
        <dbReference type="ARBA" id="ARBA00022448"/>
    </source>
</evidence>
<keyword evidence="12" id="KW-1185">Reference proteome</keyword>
<keyword evidence="3" id="KW-0633">Potassium transport</keyword>
<organism evidence="12 13">
    <name type="scientific">Diaphorina citri</name>
    <name type="common">Asian citrus psyllid</name>
    <dbReference type="NCBI Taxonomy" id="121845"/>
    <lineage>
        <taxon>Eukaryota</taxon>
        <taxon>Metazoa</taxon>
        <taxon>Ecdysozoa</taxon>
        <taxon>Arthropoda</taxon>
        <taxon>Hexapoda</taxon>
        <taxon>Insecta</taxon>
        <taxon>Pterygota</taxon>
        <taxon>Neoptera</taxon>
        <taxon>Paraneoptera</taxon>
        <taxon>Hemiptera</taxon>
        <taxon>Sternorrhyncha</taxon>
        <taxon>Psylloidea</taxon>
        <taxon>Psyllidae</taxon>
        <taxon>Diaphorininae</taxon>
        <taxon>Diaphorina</taxon>
    </lineage>
</organism>
<keyword evidence="6" id="KW-0630">Potassium</keyword>
<dbReference type="InterPro" id="IPR048735">
    <property type="entry name" value="Slowpoke-like_C"/>
</dbReference>
<accession>A0A3Q0IZN0</accession>
<sequence>MDSLSNRDRCRVGQISLYDGPLAQFGEAGKYGDLFVSALKSYGMLCIGLYRFRDTSSSCDASSKRYVITNPPDDFSLLPTDQVSRI</sequence>
<evidence type="ECO:0000313" key="12">
    <source>
        <dbReference type="Proteomes" id="UP000079169"/>
    </source>
</evidence>
<keyword evidence="9" id="KW-0472">Membrane</keyword>
<keyword evidence="4" id="KW-0812">Transmembrane</keyword>
<protein>
    <submittedName>
        <fullName evidence="13">Calcium-activated potassium channel slowpoke-like</fullName>
    </submittedName>
</protein>
<dbReference type="InterPro" id="IPR047871">
    <property type="entry name" value="K_chnl_Slo-like"/>
</dbReference>
<dbReference type="PaxDb" id="121845-A0A3Q0IZN0"/>
<keyword evidence="5" id="KW-0631">Potassium channel</keyword>
<keyword evidence="2" id="KW-0813">Transport</keyword>
<gene>
    <name evidence="13" type="primary">LOC113468742</name>
</gene>